<feature type="binding site" evidence="4">
    <location>
        <position position="59"/>
    </location>
    <ligand>
        <name>FAD</name>
        <dbReference type="ChEBI" id="CHEBI:57692"/>
    </ligand>
</feature>
<dbReference type="GO" id="GO:0003904">
    <property type="term" value="F:deoxyribodipyrimidine photo-lyase activity"/>
    <property type="evidence" value="ECO:0007669"/>
    <property type="project" value="TreeGrafter"/>
</dbReference>
<comment type="function">
    <text evidence="6">May have a photoreceptor function.</text>
</comment>
<comment type="cofactor">
    <cofactor evidence="6">
        <name>(6R)-5,10-methylene-5,6,7,8-tetrahydrofolate</name>
        <dbReference type="ChEBI" id="CHEBI:15636"/>
    </cofactor>
    <text evidence="6">Binds 1 5,10-methenyltetrahydrofolate (MTHF) per subunit.</text>
</comment>
<name>A0A0M9VWT0_ESCWE</name>
<evidence type="ECO:0000256" key="3">
    <source>
        <dbReference type="ARBA" id="ARBA00022827"/>
    </source>
</evidence>
<comment type="caution">
    <text evidence="8">The sequence shown here is derived from an EMBL/GenBank/DDBJ whole genome shotgun (WGS) entry which is preliminary data.</text>
</comment>
<protein>
    <recommendedName>
        <fullName evidence="6">Cryptochrome DASH</fullName>
    </recommendedName>
</protein>
<evidence type="ECO:0000313" key="8">
    <source>
        <dbReference type="EMBL" id="KOS22412.1"/>
    </source>
</evidence>
<feature type="site" description="Electron transfer via tryptophanyl radical" evidence="5">
    <location>
        <position position="158"/>
    </location>
</feature>
<feature type="binding site" evidence="4">
    <location>
        <begin position="72"/>
        <end position="76"/>
    </location>
    <ligand>
        <name>FAD</name>
        <dbReference type="ChEBI" id="CHEBI:57692"/>
    </ligand>
</feature>
<evidence type="ECO:0000313" key="9">
    <source>
        <dbReference type="Proteomes" id="UP000053831"/>
    </source>
</evidence>
<dbReference type="PANTHER" id="PTHR11455">
    <property type="entry name" value="CRYPTOCHROME"/>
    <property type="match status" value="1"/>
</dbReference>
<feature type="domain" description="Cryptochrome/DNA photolyase FAD-binding" evidence="7">
    <location>
        <begin position="124"/>
        <end position="311"/>
    </location>
</feature>
<evidence type="ECO:0000256" key="5">
    <source>
        <dbReference type="PIRSR" id="PIRSR602081-2"/>
    </source>
</evidence>
<dbReference type="Gene3D" id="1.25.40.80">
    <property type="match status" value="1"/>
</dbReference>
<feature type="site" description="Electron transfer via tryptophanyl radical" evidence="5">
    <location>
        <position position="227"/>
    </location>
</feature>
<evidence type="ECO:0000256" key="1">
    <source>
        <dbReference type="ARBA" id="ARBA00005862"/>
    </source>
</evidence>
<dbReference type="GO" id="GO:0003684">
    <property type="term" value="F:damaged DNA binding"/>
    <property type="evidence" value="ECO:0007669"/>
    <property type="project" value="TreeGrafter"/>
</dbReference>
<dbReference type="NCBIfam" id="TIGR02765">
    <property type="entry name" value="crypto_DASH"/>
    <property type="match status" value="1"/>
</dbReference>
<dbReference type="SUPFAM" id="SSF48173">
    <property type="entry name" value="Cryptochrome/photolyase FAD-binding domain"/>
    <property type="match status" value="1"/>
</dbReference>
<dbReference type="PRINTS" id="PR00147">
    <property type="entry name" value="DNAPHOTLYASE"/>
</dbReference>
<dbReference type="InterPro" id="IPR002081">
    <property type="entry name" value="Cryptochrome/DNA_photolyase_1"/>
</dbReference>
<keyword evidence="6" id="KW-0157">Chromophore</keyword>
<dbReference type="Gene3D" id="1.10.579.10">
    <property type="entry name" value="DNA Cyclobutane Dipyrimidine Photolyase, subunit A, domain 3"/>
    <property type="match status" value="1"/>
</dbReference>
<dbReference type="EMBL" id="LGSR01000006">
    <property type="protein sequence ID" value="KOS22412.1"/>
    <property type="molecule type" value="Genomic_DNA"/>
</dbReference>
<dbReference type="AlphaFoldDB" id="A0A0M9VWT0"/>
<evidence type="ECO:0000256" key="6">
    <source>
        <dbReference type="RuleBase" id="RU367151"/>
    </source>
</evidence>
<dbReference type="InterPro" id="IPR005101">
    <property type="entry name" value="Cryptochr/Photolyase_FAD-bd"/>
</dbReference>
<keyword evidence="9" id="KW-1185">Reference proteome</keyword>
<dbReference type="PANTHER" id="PTHR11455:SF22">
    <property type="entry name" value="CRYPTOCHROME DASH"/>
    <property type="match status" value="1"/>
</dbReference>
<gene>
    <name evidence="8" type="ORF">ESCO_001644</name>
</gene>
<dbReference type="InterPro" id="IPR036134">
    <property type="entry name" value="Crypto/Photolyase_FAD-like_sf"/>
</dbReference>
<dbReference type="InterPro" id="IPR014133">
    <property type="entry name" value="Cry_DASH"/>
</dbReference>
<dbReference type="OrthoDB" id="435881at2759"/>
<dbReference type="STRING" id="150374.A0A0M9VWT0"/>
<dbReference type="Proteomes" id="UP000053831">
    <property type="component" value="Unassembled WGS sequence"/>
</dbReference>
<reference evidence="8 9" key="1">
    <citation type="submission" date="2015-07" db="EMBL/GenBank/DDBJ databases">
        <title>The genome of the fungus Escovopsis weberi, a specialized disease agent of ant agriculture.</title>
        <authorList>
            <person name="de Man T.J."/>
            <person name="Stajich J.E."/>
            <person name="Kubicek C.P."/>
            <person name="Chenthamara K."/>
            <person name="Atanasova L."/>
            <person name="Druzhinina I.S."/>
            <person name="Birnbaum S."/>
            <person name="Barribeau S.M."/>
            <person name="Teiling C."/>
            <person name="Suen G."/>
            <person name="Currie C."/>
            <person name="Gerardo N.M."/>
        </authorList>
    </citation>
    <scope>NUCLEOTIDE SEQUENCE [LARGE SCALE GENOMIC DNA]</scope>
</reference>
<dbReference type="GO" id="GO:0000719">
    <property type="term" value="P:photoreactive repair"/>
    <property type="evidence" value="ECO:0007669"/>
    <property type="project" value="TreeGrafter"/>
</dbReference>
<comment type="similarity">
    <text evidence="1 6">Belongs to the DNA photolyase class-1 family.</text>
</comment>
<feature type="binding site" evidence="4">
    <location>
        <begin position="240"/>
        <end position="242"/>
    </location>
    <ligand>
        <name>FAD</name>
        <dbReference type="ChEBI" id="CHEBI:57692"/>
    </ligand>
</feature>
<evidence type="ECO:0000256" key="4">
    <source>
        <dbReference type="PIRSR" id="PIRSR602081-1"/>
    </source>
</evidence>
<comment type="cofactor">
    <cofactor evidence="4 6">
        <name>FAD</name>
        <dbReference type="ChEBI" id="CHEBI:57692"/>
    </cofactor>
    <text evidence="4 6">Binds 1 FAD per subunit.</text>
</comment>
<dbReference type="GO" id="GO:0071949">
    <property type="term" value="F:FAD binding"/>
    <property type="evidence" value="ECO:0007669"/>
    <property type="project" value="TreeGrafter"/>
</dbReference>
<keyword evidence="2 4" id="KW-0285">Flavoprotein</keyword>
<accession>A0A0M9VWT0</accession>
<sequence length="350" mass="39325">MTDCLSDIKARLQGPLKELAIEWGPMPLGATSVHSLLGGEDAALERLTHFIERGIATAYHETRNGLLGTDSSSKLSAYLALGCITARQVHAELVKLEDGIDEKYAKASGYGEGETRGSAAVRYELLWRDYMRLSAIKYGNKLFHLHGFKEGSGYEKPWLTPNAREAAPGQNPSPQRVAQMIERLIKGTTGMGLIDASQRELFHTGFTSNRARQNVASFLAKHLSIDWRIGAEWYECLLVDYDPASNWANWQYVAGVGNDPRDKRVFNPVKQAHDYDNQGEYVRGWLPELREISDLSNVFQVCTTPAGELHRAGLMANEMVVDPLKRIHFTINHKRQRNWSKRGNHGNRVH</sequence>
<organism evidence="8 9">
    <name type="scientific">Escovopsis weberi</name>
    <dbReference type="NCBI Taxonomy" id="150374"/>
    <lineage>
        <taxon>Eukaryota</taxon>
        <taxon>Fungi</taxon>
        <taxon>Dikarya</taxon>
        <taxon>Ascomycota</taxon>
        <taxon>Pezizomycotina</taxon>
        <taxon>Sordariomycetes</taxon>
        <taxon>Hypocreomycetidae</taxon>
        <taxon>Hypocreales</taxon>
        <taxon>Hypocreaceae</taxon>
        <taxon>Escovopsis</taxon>
    </lineage>
</organism>
<dbReference type="Pfam" id="PF03441">
    <property type="entry name" value="FAD_binding_7"/>
    <property type="match status" value="1"/>
</dbReference>
<evidence type="ECO:0000259" key="7">
    <source>
        <dbReference type="Pfam" id="PF03441"/>
    </source>
</evidence>
<evidence type="ECO:0000256" key="2">
    <source>
        <dbReference type="ARBA" id="ARBA00022630"/>
    </source>
</evidence>
<keyword evidence="3 4" id="KW-0274">FAD</keyword>
<feature type="site" description="Electron transfer via tryptophanyl radical" evidence="5">
    <location>
        <position position="250"/>
    </location>
</feature>
<proteinExistence type="inferred from homology"/>